<dbReference type="AlphaFoldDB" id="A0ABD3WL53"/>
<dbReference type="FunFam" id="3.40.50.300:FF:000412">
    <property type="entry name" value="ADP-ribosylation factor 1"/>
    <property type="match status" value="1"/>
</dbReference>
<dbReference type="Gene3D" id="3.40.50.300">
    <property type="entry name" value="P-loop containing nucleotide triphosphate hydrolases"/>
    <property type="match status" value="1"/>
</dbReference>
<dbReference type="PRINTS" id="PR00328">
    <property type="entry name" value="SAR1GTPBP"/>
</dbReference>
<feature type="binding site" evidence="5">
    <location>
        <position position="54"/>
    </location>
    <ligand>
        <name>Mg(2+)</name>
        <dbReference type="ChEBI" id="CHEBI:18420"/>
    </ligand>
</feature>
<keyword evidence="5" id="KW-0460">Magnesium</keyword>
<dbReference type="Proteomes" id="UP001634394">
    <property type="component" value="Unassembled WGS sequence"/>
</dbReference>
<protein>
    <submittedName>
        <fullName evidence="7">Uncharacterized protein</fullName>
    </submittedName>
</protein>
<feature type="binding site" evidence="4">
    <location>
        <position position="77"/>
    </location>
    <ligand>
        <name>GTP</name>
        <dbReference type="ChEBI" id="CHEBI:37565"/>
    </ligand>
</feature>
<evidence type="ECO:0000256" key="5">
    <source>
        <dbReference type="PIRSR" id="PIRSR606689-2"/>
    </source>
</evidence>
<evidence type="ECO:0000256" key="2">
    <source>
        <dbReference type="ARBA" id="ARBA00022741"/>
    </source>
</evidence>
<keyword evidence="8" id="KW-1185">Reference proteome</keyword>
<comment type="caution">
    <text evidence="7">The sequence shown here is derived from an EMBL/GenBank/DDBJ whole genome shotgun (WGS) entry which is preliminary data.</text>
</comment>
<dbReference type="PROSITE" id="PS51417">
    <property type="entry name" value="ARF"/>
    <property type="match status" value="1"/>
</dbReference>
<reference evidence="7 8" key="1">
    <citation type="submission" date="2024-11" db="EMBL/GenBank/DDBJ databases">
        <title>Chromosome-level genome assembly of the freshwater bivalve Anodonta woodiana.</title>
        <authorList>
            <person name="Chen X."/>
        </authorList>
    </citation>
    <scope>NUCLEOTIDE SEQUENCE [LARGE SCALE GENOMIC DNA]</scope>
    <source>
        <strain evidence="7">MN2024</strain>
        <tissue evidence="7">Gills</tissue>
    </source>
</reference>
<evidence type="ECO:0000313" key="7">
    <source>
        <dbReference type="EMBL" id="KAL3873472.1"/>
    </source>
</evidence>
<dbReference type="SMART" id="SM00175">
    <property type="entry name" value="RAB"/>
    <property type="match status" value="1"/>
</dbReference>
<dbReference type="InterPro" id="IPR006689">
    <property type="entry name" value="Small_GTPase_ARF/SAR"/>
</dbReference>
<evidence type="ECO:0000256" key="6">
    <source>
        <dbReference type="RuleBase" id="RU003925"/>
    </source>
</evidence>
<dbReference type="EMBL" id="JBJQND010000006">
    <property type="protein sequence ID" value="KAL3873472.1"/>
    <property type="molecule type" value="Genomic_DNA"/>
</dbReference>
<dbReference type="InterPro" id="IPR024156">
    <property type="entry name" value="Small_GTPase_ARF"/>
</dbReference>
<dbReference type="InterPro" id="IPR027417">
    <property type="entry name" value="P-loop_NTPase"/>
</dbReference>
<dbReference type="SMART" id="SM00177">
    <property type="entry name" value="ARF"/>
    <property type="match status" value="1"/>
</dbReference>
<feature type="binding site" evidence="5">
    <location>
        <position position="37"/>
    </location>
    <ligand>
        <name>Mg(2+)</name>
        <dbReference type="ChEBI" id="CHEBI:18420"/>
    </ligand>
</feature>
<evidence type="ECO:0000256" key="1">
    <source>
        <dbReference type="ARBA" id="ARBA00010290"/>
    </source>
</evidence>
<feature type="binding site" evidence="4">
    <location>
        <begin position="133"/>
        <end position="136"/>
    </location>
    <ligand>
        <name>GTP</name>
        <dbReference type="ChEBI" id="CHEBI:37565"/>
    </ligand>
</feature>
<keyword evidence="5" id="KW-0479">Metal-binding</keyword>
<keyword evidence="3 4" id="KW-0342">GTP-binding</keyword>
<sequence length="201" mass="22759">MQRQDRSCAYMQYIRRRVLAFCDSSLNLYFSLLSGKSSILYKLKLDENLMLIPTIGFNRENIKTENGVSLTVWDVGGQEEIRNLWTHYLQNTDGLIYVVDSAHRQSIHVSARELHNICDKEEMRGVPLLVMANKQDLPDQMNEAELVSALNLGKMNDRKWKVQGTSVITGDGLSEAIEMLASLVIEHRAGATSNSNAERDL</sequence>
<dbReference type="NCBIfam" id="TIGR00231">
    <property type="entry name" value="small_GTP"/>
    <property type="match status" value="1"/>
</dbReference>
<dbReference type="Pfam" id="PF00025">
    <property type="entry name" value="Arf"/>
    <property type="match status" value="1"/>
</dbReference>
<proteinExistence type="inferred from homology"/>
<comment type="similarity">
    <text evidence="1 6">Belongs to the small GTPase superfamily. Arf family.</text>
</comment>
<evidence type="ECO:0000256" key="3">
    <source>
        <dbReference type="ARBA" id="ARBA00023134"/>
    </source>
</evidence>
<dbReference type="InterPro" id="IPR005225">
    <property type="entry name" value="Small_GTP-bd"/>
</dbReference>
<evidence type="ECO:0000313" key="8">
    <source>
        <dbReference type="Proteomes" id="UP001634394"/>
    </source>
</evidence>
<dbReference type="SUPFAM" id="SSF52540">
    <property type="entry name" value="P-loop containing nucleoside triphosphate hydrolases"/>
    <property type="match status" value="1"/>
</dbReference>
<dbReference type="GO" id="GO:0030010">
    <property type="term" value="P:establishment of cell polarity"/>
    <property type="evidence" value="ECO:0007669"/>
    <property type="project" value="UniProtKB-ARBA"/>
</dbReference>
<dbReference type="PANTHER" id="PTHR11711">
    <property type="entry name" value="ADP RIBOSYLATION FACTOR-RELATED"/>
    <property type="match status" value="1"/>
</dbReference>
<dbReference type="CDD" id="cd00878">
    <property type="entry name" value="Arf_Arl"/>
    <property type="match status" value="1"/>
</dbReference>
<keyword evidence="2 4" id="KW-0547">Nucleotide-binding</keyword>
<dbReference type="GO" id="GO:0005525">
    <property type="term" value="F:GTP binding"/>
    <property type="evidence" value="ECO:0007669"/>
    <property type="project" value="UniProtKB-KW"/>
</dbReference>
<dbReference type="SMART" id="SM00178">
    <property type="entry name" value="SAR"/>
    <property type="match status" value="1"/>
</dbReference>
<organism evidence="7 8">
    <name type="scientific">Sinanodonta woodiana</name>
    <name type="common">Chinese pond mussel</name>
    <name type="synonym">Anodonta woodiana</name>
    <dbReference type="NCBI Taxonomy" id="1069815"/>
    <lineage>
        <taxon>Eukaryota</taxon>
        <taxon>Metazoa</taxon>
        <taxon>Spiralia</taxon>
        <taxon>Lophotrochozoa</taxon>
        <taxon>Mollusca</taxon>
        <taxon>Bivalvia</taxon>
        <taxon>Autobranchia</taxon>
        <taxon>Heteroconchia</taxon>
        <taxon>Palaeoheterodonta</taxon>
        <taxon>Unionida</taxon>
        <taxon>Unionoidea</taxon>
        <taxon>Unionidae</taxon>
        <taxon>Unioninae</taxon>
        <taxon>Sinanodonta</taxon>
    </lineage>
</organism>
<gene>
    <name evidence="7" type="ORF">ACJMK2_036585</name>
</gene>
<accession>A0ABD3WL53</accession>
<evidence type="ECO:0000256" key="4">
    <source>
        <dbReference type="PIRSR" id="PIRSR606689-1"/>
    </source>
</evidence>
<name>A0ABD3WL53_SINWO</name>